<feature type="domain" description="Aconitase/3-isopropylmalate dehydratase large subunit alpha/beta/alpha" evidence="4">
    <location>
        <begin position="412"/>
        <end position="897"/>
    </location>
</feature>
<name>A0A9X1I9J5_9FLAO</name>
<dbReference type="Proteomes" id="UP001139286">
    <property type="component" value="Unassembled WGS sequence"/>
</dbReference>
<evidence type="ECO:0000259" key="4">
    <source>
        <dbReference type="Pfam" id="PF00330"/>
    </source>
</evidence>
<comment type="caution">
    <text evidence="7">The sequence shown here is derived from an EMBL/GenBank/DDBJ whole genome shotgun (WGS) entry which is preliminary data.</text>
</comment>
<dbReference type="Pfam" id="PF06434">
    <property type="entry name" value="Aconitase_2_N"/>
    <property type="match status" value="1"/>
</dbReference>
<keyword evidence="1" id="KW-0479">Metal-binding</keyword>
<dbReference type="InterPro" id="IPR036288">
    <property type="entry name" value="Aconitase_B_HEAT-like_dom_sf"/>
</dbReference>
<dbReference type="InterPro" id="IPR015928">
    <property type="entry name" value="Aconitase/3IPM_dehydase_swvl"/>
</dbReference>
<dbReference type="Gene3D" id="1.25.40.310">
    <property type="entry name" value="Aconitate B, HEAT-like domain"/>
    <property type="match status" value="1"/>
</dbReference>
<dbReference type="InterPro" id="IPR015932">
    <property type="entry name" value="Aconitase_dom2"/>
</dbReference>
<evidence type="ECO:0000313" key="7">
    <source>
        <dbReference type="EMBL" id="MCB4809294.1"/>
    </source>
</evidence>
<accession>A0A9X1I9J5</accession>
<gene>
    <name evidence="7" type="ORF">LG651_13640</name>
</gene>
<dbReference type="GO" id="GO:0006099">
    <property type="term" value="P:tricarboxylic acid cycle"/>
    <property type="evidence" value="ECO:0007669"/>
    <property type="project" value="InterPro"/>
</dbReference>
<dbReference type="PANTHER" id="PTHR43160:SF4">
    <property type="entry name" value="ACONITATE HYDRATASE B"/>
    <property type="match status" value="1"/>
</dbReference>
<dbReference type="EC" id="4.2.1.3" evidence="7"/>
<dbReference type="GO" id="GO:0046872">
    <property type="term" value="F:metal ion binding"/>
    <property type="evidence" value="ECO:0007669"/>
    <property type="project" value="UniProtKB-KW"/>
</dbReference>
<dbReference type="InterPro" id="IPR015929">
    <property type="entry name" value="Aconitase_B_swivel"/>
</dbReference>
<organism evidence="7 8">
    <name type="scientific">Neotamlana sargassicola</name>
    <dbReference type="NCBI Taxonomy" id="2883125"/>
    <lineage>
        <taxon>Bacteria</taxon>
        <taxon>Pseudomonadati</taxon>
        <taxon>Bacteroidota</taxon>
        <taxon>Flavobacteriia</taxon>
        <taxon>Flavobacteriales</taxon>
        <taxon>Flavobacteriaceae</taxon>
        <taxon>Neotamlana</taxon>
    </lineage>
</organism>
<reference evidence="7" key="1">
    <citation type="submission" date="2021-10" db="EMBL/GenBank/DDBJ databases">
        <title>Tamlana sargassums sp. nov., and Tamlana laminarinivorans sp. nov., two new bacteria isolated from the brown alga.</title>
        <authorList>
            <person name="Li J."/>
        </authorList>
    </citation>
    <scope>NUCLEOTIDE SEQUENCE</scope>
    <source>
        <strain evidence="7">62-3</strain>
    </source>
</reference>
<dbReference type="SUPFAM" id="SSF53732">
    <property type="entry name" value="Aconitase iron-sulfur domain"/>
    <property type="match status" value="1"/>
</dbReference>
<dbReference type="EC" id="4.2.1.99" evidence="7"/>
<dbReference type="GO" id="GO:0005829">
    <property type="term" value="C:cytosol"/>
    <property type="evidence" value="ECO:0007669"/>
    <property type="project" value="TreeGrafter"/>
</dbReference>
<dbReference type="SUPFAM" id="SSF52016">
    <property type="entry name" value="LeuD/IlvD-like"/>
    <property type="match status" value="1"/>
</dbReference>
<evidence type="ECO:0000256" key="3">
    <source>
        <dbReference type="ARBA" id="ARBA00023014"/>
    </source>
</evidence>
<dbReference type="RefSeq" id="WP_226696669.1">
    <property type="nucleotide sequence ID" value="NZ_JAJAPX010000006.1"/>
</dbReference>
<dbReference type="Gene3D" id="3.40.1060.10">
    <property type="entry name" value="Aconitase, Domain 2"/>
    <property type="match status" value="1"/>
</dbReference>
<dbReference type="NCBIfam" id="NF006690">
    <property type="entry name" value="PRK09238.1"/>
    <property type="match status" value="1"/>
</dbReference>
<evidence type="ECO:0000259" key="5">
    <source>
        <dbReference type="Pfam" id="PF06434"/>
    </source>
</evidence>
<keyword evidence="3" id="KW-0411">Iron-sulfur</keyword>
<evidence type="ECO:0000313" key="8">
    <source>
        <dbReference type="Proteomes" id="UP001139286"/>
    </source>
</evidence>
<proteinExistence type="predicted"/>
<dbReference type="AlphaFoldDB" id="A0A9X1I9J5"/>
<dbReference type="GO" id="GO:0047456">
    <property type="term" value="F:2-methylisocitrate dehydratase activity"/>
    <property type="evidence" value="ECO:0007669"/>
    <property type="project" value="UniProtKB-EC"/>
</dbReference>
<keyword evidence="2" id="KW-0408">Iron</keyword>
<dbReference type="Gene3D" id="3.30.499.10">
    <property type="entry name" value="Aconitase, domain 3"/>
    <property type="match status" value="2"/>
</dbReference>
<dbReference type="PANTHER" id="PTHR43160">
    <property type="entry name" value="ACONITATE HYDRATASE B"/>
    <property type="match status" value="1"/>
</dbReference>
<evidence type="ECO:0000256" key="1">
    <source>
        <dbReference type="ARBA" id="ARBA00022723"/>
    </source>
</evidence>
<dbReference type="InterPro" id="IPR001030">
    <property type="entry name" value="Acoase/IPM_deHydtase_lsu_aba"/>
</dbReference>
<dbReference type="InterPro" id="IPR050926">
    <property type="entry name" value="Aconitase/IPM_isomerase"/>
</dbReference>
<feature type="domain" description="Aconitase B swivel" evidence="5">
    <location>
        <begin position="182"/>
        <end position="408"/>
    </location>
</feature>
<dbReference type="Pfam" id="PF11791">
    <property type="entry name" value="Aconitase_B_N"/>
    <property type="match status" value="1"/>
</dbReference>
<keyword evidence="8" id="KW-1185">Reference proteome</keyword>
<dbReference type="Pfam" id="PF00330">
    <property type="entry name" value="Aconitase"/>
    <property type="match status" value="1"/>
</dbReference>
<sequence>MSIYNDYIKEIEERKSQGLHPKPIDGAELTSEIIAQIKDVNNPNREDSLKFFIYNTLPGTTSAAGVKAKFLKELILGESVVEEISSDFAFEQLSHMKGGPSIKVLLDLVLEQKDIDIAKKAAEILKTQVFLYEADTERLEVAMKNGCPISKDIIESYAQAEFFTKLPEVDEEIKIVTYIAGVGDISTDLLSPGADAHSRSDRELHGQCIFEHNKDMQKEVLALKEQHPDKRVMLIAEKGTMGVGSSRMSGVNNVALWTGISSSPYVPFINIAPVIAGTNGIAPIFLTTVGVTGGIGIDLKNWVQKKDENGNTIVDKDGEPVLEQVYSVDTGTVLTINTKEKKLYKDGKAVKDISAALTPPKMEFIKAGGSYAVVFGKKLQTFACKALGIEVPQVYAASKEVSIEGQGLTAVEKIFNKNAVGTTPGKTLHAGSNVRVEVNIVGSQDTTGLMTSQELEMMAATIVSPIVDAGYQSGCHTASVWDDKSKANIPRLMKFMNDFGLITARDPKGQYHAMTDVIHKVLNDITVDDWDIIIGGDSHTRMSKGVAFGADSGTVALALATGEATMPIPESVKVTFKGEMKSFMDFRDVVHATQQQMLKQFGGENVFQGRIIEVHIGTLTSDQAFTFTDWTAEMKAKASICISEEETLIESLEIAKDRIQIMIKKGMDNEKQMLQGLVDKANNRIQELKLGSKPALKPDADAKYYAEVVIDLDEIAEPMIADPDVNNDDPSRRYTHDTIRPLSYYGGTKKVDLGFIGSCMIHKGDMQILAKMLKNIEAQQGEVKFNAPLVVAPPTYNIVDELKAEGDWEVLQKYSGFEFDDSAPKGLARTKYENMLYLERPGCNLCMGNQEKAEPGDTVMATSTRLFQGRVVRDTDEKKGESLLSSTPVVVLSTILGRTPTVEEYEKAVDGIVLTKFKPSQKQLVL</sequence>
<evidence type="ECO:0000259" key="6">
    <source>
        <dbReference type="Pfam" id="PF11791"/>
    </source>
</evidence>
<dbReference type="GO" id="GO:0051539">
    <property type="term" value="F:4 iron, 4 sulfur cluster binding"/>
    <property type="evidence" value="ECO:0007669"/>
    <property type="project" value="TreeGrafter"/>
</dbReference>
<dbReference type="InterPro" id="IPR015933">
    <property type="entry name" value="Aconitase_B_HEAT-like_dom"/>
</dbReference>
<dbReference type="Gene3D" id="3.20.19.10">
    <property type="entry name" value="Aconitase, domain 4"/>
    <property type="match status" value="1"/>
</dbReference>
<dbReference type="GO" id="GO:0019629">
    <property type="term" value="P:propionate catabolic process, 2-methylcitrate cycle"/>
    <property type="evidence" value="ECO:0007669"/>
    <property type="project" value="TreeGrafter"/>
</dbReference>
<dbReference type="GO" id="GO:0003994">
    <property type="term" value="F:aconitate hydratase activity"/>
    <property type="evidence" value="ECO:0007669"/>
    <property type="project" value="UniProtKB-EC"/>
</dbReference>
<dbReference type="EMBL" id="JAJAPX010000006">
    <property type="protein sequence ID" value="MCB4809294.1"/>
    <property type="molecule type" value="Genomic_DNA"/>
</dbReference>
<evidence type="ECO:0000256" key="2">
    <source>
        <dbReference type="ARBA" id="ARBA00023004"/>
    </source>
</evidence>
<dbReference type="InterPro" id="IPR015931">
    <property type="entry name" value="Acnase/IPM_dHydase_lsu_aba_1/3"/>
</dbReference>
<feature type="domain" description="Aconitase B HEAT-like" evidence="6">
    <location>
        <begin position="6"/>
        <end position="163"/>
    </location>
</feature>
<dbReference type="InterPro" id="IPR036008">
    <property type="entry name" value="Aconitase_4Fe-4S_dom"/>
</dbReference>
<keyword evidence="7" id="KW-0456">Lyase</keyword>
<protein>
    <submittedName>
        <fullName evidence="7">Bifunctional aconitate hydratase 2/2-methylisocitrate dehydratase</fullName>
        <ecNumber evidence="7">4.2.1.3</ecNumber>
        <ecNumber evidence="7">4.2.1.99</ecNumber>
    </submittedName>
</protein>
<dbReference type="SUPFAM" id="SSF74778">
    <property type="entry name" value="Aconitase B, N-terminal domain"/>
    <property type="match status" value="1"/>
</dbReference>